<feature type="compositionally biased region" description="Polar residues" evidence="1">
    <location>
        <begin position="27"/>
        <end position="42"/>
    </location>
</feature>
<name>A0A1C7MTU7_GRIFR</name>
<proteinExistence type="predicted"/>
<feature type="region of interest" description="Disordered" evidence="1">
    <location>
        <begin position="373"/>
        <end position="439"/>
    </location>
</feature>
<feature type="compositionally biased region" description="Polar residues" evidence="1">
    <location>
        <begin position="279"/>
        <end position="289"/>
    </location>
</feature>
<dbReference type="AlphaFoldDB" id="A0A1C7MTU7"/>
<feature type="region of interest" description="Disordered" evidence="1">
    <location>
        <begin position="1"/>
        <end position="42"/>
    </location>
</feature>
<feature type="region of interest" description="Disordered" evidence="1">
    <location>
        <begin position="226"/>
        <end position="265"/>
    </location>
</feature>
<accession>A0A1C7MTU7</accession>
<gene>
    <name evidence="2" type="ORF">A0H81_01983</name>
</gene>
<feature type="compositionally biased region" description="Polar residues" evidence="1">
    <location>
        <begin position="422"/>
        <end position="433"/>
    </location>
</feature>
<feature type="compositionally biased region" description="Pro residues" evidence="1">
    <location>
        <begin position="305"/>
        <end position="315"/>
    </location>
</feature>
<feature type="compositionally biased region" description="Low complexity" evidence="1">
    <location>
        <begin position="330"/>
        <end position="345"/>
    </location>
</feature>
<protein>
    <submittedName>
        <fullName evidence="2">Uncharacterized protein</fullName>
    </submittedName>
</protein>
<evidence type="ECO:0000313" key="3">
    <source>
        <dbReference type="Proteomes" id="UP000092993"/>
    </source>
</evidence>
<feature type="compositionally biased region" description="Polar residues" evidence="1">
    <location>
        <begin position="226"/>
        <end position="251"/>
    </location>
</feature>
<dbReference type="EMBL" id="LUGG01000002">
    <property type="protein sequence ID" value="OBZ78384.1"/>
    <property type="molecule type" value="Genomic_DNA"/>
</dbReference>
<evidence type="ECO:0000256" key="1">
    <source>
        <dbReference type="SAM" id="MobiDB-lite"/>
    </source>
</evidence>
<comment type="caution">
    <text evidence="2">The sequence shown here is derived from an EMBL/GenBank/DDBJ whole genome shotgun (WGS) entry which is preliminary data.</text>
</comment>
<dbReference type="Proteomes" id="UP000092993">
    <property type="component" value="Unassembled WGS sequence"/>
</dbReference>
<evidence type="ECO:0000313" key="2">
    <source>
        <dbReference type="EMBL" id="OBZ78384.1"/>
    </source>
</evidence>
<keyword evidence="3" id="KW-1185">Reference proteome</keyword>
<sequence length="455" mass="47832">MAVLANSAYQAGVRPHTESTPRHAYGTHQSQSYTSNPLPVPPQQISTGLMAIHPYTSTTPRADPRSRAASITGQHGATVNPNRTNTVRSEAESIVAPGFNPIASSESYRNTSTRPPLMVPGAPHNERVIPPLPPGEFAKEVKEFGRAFSFVPFQRPPMGGFHYGYKPGVGFCWYNTDQEQNITATGSTTRAPYHVAGNDGASGAYPSGGGYPAANVMGTAGWPDVGNTTSANDAPRNDYSQNETYVGQYPSSAAGRSHYIPNPNGSAAADAEFDYRANANGNNDTSPAFGNQLGMPAGSARGPSPVIPPPPPPPIIFNTPGNTPPPEPSPASTWGTVSSHHSSHASSRADSMANLGLTGLPAFAFPVVEDALASSSEGENAPDGTTPRVRWASHRDRRSSRPQASEPAADAHPSPGLGLQTDPGTSHSSSRQVITHPHDLESPVTTIAYYGPIYQ</sequence>
<reference evidence="2 3" key="1">
    <citation type="submission" date="2016-03" db="EMBL/GenBank/DDBJ databases">
        <title>Whole genome sequencing of Grifola frondosa 9006-11.</title>
        <authorList>
            <person name="Min B."/>
            <person name="Park H."/>
            <person name="Kim J.-G."/>
            <person name="Cho H."/>
            <person name="Oh Y.-L."/>
            <person name="Kong W.-S."/>
            <person name="Choi I.-G."/>
        </authorList>
    </citation>
    <scope>NUCLEOTIDE SEQUENCE [LARGE SCALE GENOMIC DNA]</scope>
    <source>
        <strain evidence="2 3">9006-11</strain>
    </source>
</reference>
<dbReference type="STRING" id="5627.A0A1C7MTU7"/>
<feature type="region of interest" description="Disordered" evidence="1">
    <location>
        <begin position="277"/>
        <end position="345"/>
    </location>
</feature>
<organism evidence="2 3">
    <name type="scientific">Grifola frondosa</name>
    <name type="common">Maitake</name>
    <name type="synonym">Polyporus frondosus</name>
    <dbReference type="NCBI Taxonomy" id="5627"/>
    <lineage>
        <taxon>Eukaryota</taxon>
        <taxon>Fungi</taxon>
        <taxon>Dikarya</taxon>
        <taxon>Basidiomycota</taxon>
        <taxon>Agaricomycotina</taxon>
        <taxon>Agaricomycetes</taxon>
        <taxon>Polyporales</taxon>
        <taxon>Grifolaceae</taxon>
        <taxon>Grifola</taxon>
    </lineage>
</organism>
<feature type="compositionally biased region" description="Basic residues" evidence="1">
    <location>
        <begin position="391"/>
        <end position="400"/>
    </location>
</feature>